<dbReference type="Pfam" id="PF04055">
    <property type="entry name" value="Radical_SAM"/>
    <property type="match status" value="1"/>
</dbReference>
<dbReference type="GO" id="GO:0046872">
    <property type="term" value="F:metal ion binding"/>
    <property type="evidence" value="ECO:0007669"/>
    <property type="project" value="UniProtKB-KW"/>
</dbReference>
<evidence type="ECO:0000259" key="7">
    <source>
        <dbReference type="PROSITE" id="PS51918"/>
    </source>
</evidence>
<evidence type="ECO:0000313" key="8">
    <source>
        <dbReference type="EMBL" id="ADI02059.1"/>
    </source>
</evidence>
<dbReference type="PROSITE" id="PS51918">
    <property type="entry name" value="RADICAL_SAM"/>
    <property type="match status" value="1"/>
</dbReference>
<proteinExistence type="predicted"/>
<organism evidence="8 9">
    <name type="scientific">Syntrophothermus lipocalidus (strain DSM 12680 / TGB-C1)</name>
    <dbReference type="NCBI Taxonomy" id="643648"/>
    <lineage>
        <taxon>Bacteria</taxon>
        <taxon>Bacillati</taxon>
        <taxon>Bacillota</taxon>
        <taxon>Clostridia</taxon>
        <taxon>Eubacteriales</taxon>
        <taxon>Syntrophomonadaceae</taxon>
        <taxon>Syntrophothermus</taxon>
    </lineage>
</organism>
<keyword evidence="6" id="KW-0411">Iron-sulfur</keyword>
<dbReference type="InterPro" id="IPR058240">
    <property type="entry name" value="rSAM_sf"/>
</dbReference>
<dbReference type="PANTHER" id="PTHR11135">
    <property type="entry name" value="HISTONE ACETYLTRANSFERASE-RELATED"/>
    <property type="match status" value="1"/>
</dbReference>
<dbReference type="EMBL" id="CP002048">
    <property type="protein sequence ID" value="ADI02059.1"/>
    <property type="molecule type" value="Genomic_DNA"/>
</dbReference>
<sequence length="365" mass="40735">MLHRIIPIFIPHLGCPHRCVFCQQYRITGSEKPPSPLAVAETIEKGLQQSGASASEPVEVAFYGGSFTSLPVQVMEGYLKAVQPYLATGKVASIRVSTRPDAISVEVLRLLIEHGVTTVELGVQSLDPEVLACAERGYTGRQVWEAAGLIRKHGLALGIQLMIGLPKDTREKDLATTRDVIKMKPLMVRIYPTLVLKGTRLHQMWEQGLYSPLSMEEAVDITADMFIMLEAEGIKVIRMGLQPTSDLNSPDTLLAGPFHPSFGELVASEVFFRQVLTAWRLWSEKPETEDFGVFVNEKDLSKMVGQNRSNRERLKRGLGVNRLRIAGIKSEERDWVGLGRAEADKPLFVLSRQDFYRAWSGQNHI</sequence>
<dbReference type="InterPro" id="IPR023404">
    <property type="entry name" value="rSAM_horseshoe"/>
</dbReference>
<dbReference type="Gene3D" id="3.80.30.20">
    <property type="entry name" value="tm_1862 like domain"/>
    <property type="match status" value="1"/>
</dbReference>
<dbReference type="GO" id="GO:0003824">
    <property type="term" value="F:catalytic activity"/>
    <property type="evidence" value="ECO:0007669"/>
    <property type="project" value="InterPro"/>
</dbReference>
<evidence type="ECO:0000256" key="4">
    <source>
        <dbReference type="ARBA" id="ARBA00022723"/>
    </source>
</evidence>
<dbReference type="SUPFAM" id="SSF102114">
    <property type="entry name" value="Radical SAM enzymes"/>
    <property type="match status" value="1"/>
</dbReference>
<dbReference type="InterPro" id="IPR007197">
    <property type="entry name" value="rSAM"/>
</dbReference>
<evidence type="ECO:0000256" key="1">
    <source>
        <dbReference type="ARBA" id="ARBA00001966"/>
    </source>
</evidence>
<dbReference type="Pfam" id="PF16199">
    <property type="entry name" value="Radical_SAM_C"/>
    <property type="match status" value="1"/>
</dbReference>
<evidence type="ECO:0000256" key="5">
    <source>
        <dbReference type="ARBA" id="ARBA00023004"/>
    </source>
</evidence>
<accession>D7CMX4</accession>
<evidence type="ECO:0000313" key="9">
    <source>
        <dbReference type="Proteomes" id="UP000000378"/>
    </source>
</evidence>
<dbReference type="SMART" id="SM00729">
    <property type="entry name" value="Elp3"/>
    <property type="match status" value="1"/>
</dbReference>
<dbReference type="KEGG" id="slp:Slip_1288"/>
<dbReference type="HOGENOM" id="CLU_057482_0_0_9"/>
<evidence type="ECO:0000256" key="2">
    <source>
        <dbReference type="ARBA" id="ARBA00022485"/>
    </source>
</evidence>
<gene>
    <name evidence="8" type="ordered locus">Slip_1288</name>
</gene>
<reference evidence="9" key="1">
    <citation type="journal article" date="2010" name="Stand. Genomic Sci.">
        <title>Complete genome sequence of Syntrophothermus lipocalidus type strain (TGB-C1T).</title>
        <authorList>
            <consortium name="US DOE Joint Genome Institute (JGI-PGF)"/>
            <person name="Djao O."/>
            <person name="Zhang X."/>
            <person name="Lucas S."/>
            <person name="Lapidus A."/>
            <person name="Glavina Del Rio T."/>
            <person name="Nolan M."/>
            <person name="Tice H."/>
            <person name="Cheng J."/>
            <person name="Han C."/>
            <person name="Tapia R."/>
            <person name="Goodwin L."/>
            <person name="Pitluck S."/>
            <person name="Liolios K."/>
            <person name="Ivanova N."/>
            <person name="Mavromatis K."/>
            <person name="Mikhailova N."/>
            <person name="Ovchinnikova G."/>
            <person name="Pati A."/>
            <person name="Brambilla E."/>
            <person name="Chen A."/>
            <person name="Palaniappan K."/>
            <person name="Land M."/>
            <person name="Hauser L."/>
            <person name="Chang Y."/>
            <person name="Jeffries C."/>
            <person name="Rohde M."/>
            <person name="Sikorski J."/>
            <person name="Spring S."/>
            <person name="Goker M."/>
            <person name="Detter J."/>
            <person name="Woyke T."/>
            <person name="Bristow J."/>
            <person name="Eisen J."/>
            <person name="Markowitz V."/>
            <person name="Hugenholtz P."/>
            <person name="Kyrpides N."/>
            <person name="Klenk H."/>
        </authorList>
    </citation>
    <scope>NUCLEOTIDE SEQUENCE [LARGE SCALE GENOMIC DNA]</scope>
    <source>
        <strain evidence="9">DSM 12680 / TGB-C1</strain>
    </source>
</reference>
<comment type="cofactor">
    <cofactor evidence="1">
        <name>[4Fe-4S] cluster</name>
        <dbReference type="ChEBI" id="CHEBI:49883"/>
    </cofactor>
</comment>
<evidence type="ECO:0000256" key="3">
    <source>
        <dbReference type="ARBA" id="ARBA00022691"/>
    </source>
</evidence>
<keyword evidence="5" id="KW-0408">Iron</keyword>
<dbReference type="GO" id="GO:0051539">
    <property type="term" value="F:4 iron, 4 sulfur cluster binding"/>
    <property type="evidence" value="ECO:0007669"/>
    <property type="project" value="UniProtKB-KW"/>
</dbReference>
<dbReference type="eggNOG" id="COG1243">
    <property type="taxonomic scope" value="Bacteria"/>
</dbReference>
<dbReference type="InterPro" id="IPR039661">
    <property type="entry name" value="ELP3"/>
</dbReference>
<protein>
    <submittedName>
        <fullName evidence="8">Radical SAM domain protein</fullName>
    </submittedName>
</protein>
<dbReference type="GO" id="GO:0005737">
    <property type="term" value="C:cytoplasm"/>
    <property type="evidence" value="ECO:0007669"/>
    <property type="project" value="TreeGrafter"/>
</dbReference>
<dbReference type="CDD" id="cd01335">
    <property type="entry name" value="Radical_SAM"/>
    <property type="match status" value="1"/>
</dbReference>
<dbReference type="STRING" id="643648.Slip_1288"/>
<dbReference type="PANTHER" id="PTHR11135:SF0">
    <property type="entry name" value="ELONGATOR COMPLEX PROTEIN 3"/>
    <property type="match status" value="1"/>
</dbReference>
<keyword evidence="2" id="KW-0004">4Fe-4S</keyword>
<evidence type="ECO:0000256" key="6">
    <source>
        <dbReference type="ARBA" id="ARBA00023014"/>
    </source>
</evidence>
<dbReference type="SFLD" id="SFLDG01082">
    <property type="entry name" value="B12-binding_domain_containing"/>
    <property type="match status" value="1"/>
</dbReference>
<keyword evidence="9" id="KW-1185">Reference proteome</keyword>
<dbReference type="AlphaFoldDB" id="D7CMX4"/>
<dbReference type="RefSeq" id="WP_013175461.1">
    <property type="nucleotide sequence ID" value="NC_014220.1"/>
</dbReference>
<reference evidence="8 9" key="2">
    <citation type="journal article" date="2010" name="Stand. Genomic Sci.">
        <title>Complete genome sequence of Syntrophothermus lipocalidus type strain (TGB-C1).</title>
        <authorList>
            <person name="Djao O.D."/>
            <person name="Zhang X."/>
            <person name="Lucas S."/>
            <person name="Lapidus A."/>
            <person name="Del Rio T.G."/>
            <person name="Nolan M."/>
            <person name="Tice H."/>
            <person name="Cheng J.F."/>
            <person name="Han C."/>
            <person name="Tapia R."/>
            <person name="Goodwin L."/>
            <person name="Pitluck S."/>
            <person name="Liolios K."/>
            <person name="Ivanova N."/>
            <person name="Mavromatis K."/>
            <person name="Mikhailova N."/>
            <person name="Ovchinnikova G."/>
            <person name="Pati A."/>
            <person name="Brambilla E."/>
            <person name="Chen A."/>
            <person name="Palaniappan K."/>
            <person name="Land M."/>
            <person name="Hauser L."/>
            <person name="Chang Y.J."/>
            <person name="Jeffries C.D."/>
            <person name="Rohde M."/>
            <person name="Sikorski J."/>
            <person name="Spring S."/>
            <person name="Goker M."/>
            <person name="Detter J.C."/>
            <person name="Woyke T."/>
            <person name="Bristow J."/>
            <person name="Eisen J.A."/>
            <person name="Markowitz V."/>
            <person name="Hugenholtz P."/>
            <person name="Kyrpides N.C."/>
            <person name="Klenk H.P."/>
        </authorList>
    </citation>
    <scope>NUCLEOTIDE SEQUENCE [LARGE SCALE GENOMIC DNA]</scope>
    <source>
        <strain evidence="9">DSM 12680 / TGB-C1</strain>
    </source>
</reference>
<name>D7CMX4_SYNLT</name>
<dbReference type="SFLD" id="SFLDG01086">
    <property type="entry name" value="elongater_protein-like"/>
    <property type="match status" value="1"/>
</dbReference>
<dbReference type="InterPro" id="IPR006638">
    <property type="entry name" value="Elp3/MiaA/NifB-like_rSAM"/>
</dbReference>
<dbReference type="Proteomes" id="UP000000378">
    <property type="component" value="Chromosome"/>
</dbReference>
<keyword evidence="4" id="KW-0479">Metal-binding</keyword>
<feature type="domain" description="Radical SAM core" evidence="7">
    <location>
        <begin position="1"/>
        <end position="235"/>
    </location>
</feature>
<dbReference type="InterPro" id="IPR032432">
    <property type="entry name" value="Radical_SAM_C"/>
</dbReference>
<dbReference type="SFLD" id="SFLDS00029">
    <property type="entry name" value="Radical_SAM"/>
    <property type="match status" value="1"/>
</dbReference>
<dbReference type="GO" id="GO:0002926">
    <property type="term" value="P:tRNA wobble base 5-methoxycarbonylmethyl-2-thiouridinylation"/>
    <property type="evidence" value="ECO:0007669"/>
    <property type="project" value="TreeGrafter"/>
</dbReference>
<dbReference type="OrthoDB" id="9815044at2"/>
<keyword evidence="3" id="KW-0949">S-adenosyl-L-methionine</keyword>